<dbReference type="CDD" id="cd02509">
    <property type="entry name" value="GDP-M1P_Guanylyltransferase"/>
    <property type="match status" value="1"/>
</dbReference>
<dbReference type="AlphaFoldDB" id="A0A6A9UYN0"/>
<comment type="caution">
    <text evidence="3">The sequence shown here is derived from an EMBL/GenBank/DDBJ whole genome shotgun (WGS) entry which is preliminary data.</text>
</comment>
<protein>
    <submittedName>
        <fullName evidence="3">NTP transferase domain-containing protein</fullName>
    </submittedName>
</protein>
<dbReference type="GO" id="GO:0004475">
    <property type="term" value="F:mannose-1-phosphate guanylyltransferase (GTP) activity"/>
    <property type="evidence" value="ECO:0007669"/>
    <property type="project" value="InterPro"/>
</dbReference>
<dbReference type="Pfam" id="PF00483">
    <property type="entry name" value="NTP_transferase"/>
    <property type="match status" value="1"/>
</dbReference>
<feature type="domain" description="MannoseP isomerase/GMP-like beta-helix" evidence="2">
    <location>
        <begin position="295"/>
        <end position="347"/>
    </location>
</feature>
<dbReference type="EMBL" id="WPCU01000007">
    <property type="protein sequence ID" value="MVA76707.1"/>
    <property type="molecule type" value="Genomic_DNA"/>
</dbReference>
<reference evidence="3 4" key="1">
    <citation type="submission" date="2019-12" db="EMBL/GenBank/DDBJ databases">
        <title>Auraticoccus cholistani sp. nov., an actinomycete isolated from soil of Cholistan desert.</title>
        <authorList>
            <person name="Cheema M.T."/>
        </authorList>
    </citation>
    <scope>NUCLEOTIDE SEQUENCE [LARGE SCALE GENOMIC DNA]</scope>
    <source>
        <strain evidence="3 4">F435</strain>
    </source>
</reference>
<sequence length="357" mass="38926">MRSVVIMAGGSGKRLWPLSRRDTPKQLLPLLGEQSLLRVAFDRVRQAVPDERVFVCTGAEWVDVVAKELPELPVANILGEPSGRDSLNAVAWPAAVLAHEDPDAVVAMVTADHLIEPVDSFVEALLEAFAVAEAEPDALVTFGVPPTSPHTGYGYLHRGEPVPGREDVFTVREFKEKPDAETAAAYLASGEYWWNSGMFVWRAATLLRQLEVLQPDCHRIVTTLAREPGRLEELYPQLPRTSVDYAVMEPVSQGRASGRVLVVKLPISWHDVGGYASLLDRLERDASGNAVRGLSVQVDGRNNLVINDQAEHLVATIGVSDMIIVATRAITLVCPLGESERVKELVAAVTDSDGRYA</sequence>
<dbReference type="Gene3D" id="3.90.550.10">
    <property type="entry name" value="Spore Coat Polysaccharide Biosynthesis Protein SpsA, Chain A"/>
    <property type="match status" value="1"/>
</dbReference>
<gene>
    <name evidence="3" type="ORF">GC722_11830</name>
</gene>
<evidence type="ECO:0000259" key="1">
    <source>
        <dbReference type="Pfam" id="PF00483"/>
    </source>
</evidence>
<keyword evidence="4" id="KW-1185">Reference proteome</keyword>
<dbReference type="InterPro" id="IPR054566">
    <property type="entry name" value="ManC/GMP-like_b-helix"/>
</dbReference>
<dbReference type="PANTHER" id="PTHR46390:SF1">
    <property type="entry name" value="MANNOSE-1-PHOSPHATE GUANYLYLTRANSFERASE"/>
    <property type="match status" value="1"/>
</dbReference>
<feature type="domain" description="Nucleotidyl transferase" evidence="1">
    <location>
        <begin position="4"/>
        <end position="283"/>
    </location>
</feature>
<dbReference type="Pfam" id="PF22640">
    <property type="entry name" value="ManC_GMP_beta-helix"/>
    <property type="match status" value="1"/>
</dbReference>
<evidence type="ECO:0000313" key="3">
    <source>
        <dbReference type="EMBL" id="MVA76707.1"/>
    </source>
</evidence>
<dbReference type="InterPro" id="IPR005835">
    <property type="entry name" value="NTP_transferase_dom"/>
</dbReference>
<dbReference type="PANTHER" id="PTHR46390">
    <property type="entry name" value="MANNOSE-1-PHOSPHATE GUANYLYLTRANSFERASE"/>
    <property type="match status" value="1"/>
</dbReference>
<dbReference type="SUPFAM" id="SSF159283">
    <property type="entry name" value="Guanosine diphospho-D-mannose pyrophosphorylase/mannose-6-phosphate isomerase linker domain"/>
    <property type="match status" value="1"/>
</dbReference>
<proteinExistence type="predicted"/>
<evidence type="ECO:0000259" key="2">
    <source>
        <dbReference type="Pfam" id="PF22640"/>
    </source>
</evidence>
<name>A0A6A9UYN0_9ACTN</name>
<evidence type="ECO:0000313" key="4">
    <source>
        <dbReference type="Proteomes" id="UP000435304"/>
    </source>
</evidence>
<dbReference type="RefSeq" id="WP_156610350.1">
    <property type="nucleotide sequence ID" value="NZ_WPCU01000007.1"/>
</dbReference>
<dbReference type="SUPFAM" id="SSF53448">
    <property type="entry name" value="Nucleotide-diphospho-sugar transferases"/>
    <property type="match status" value="1"/>
</dbReference>
<dbReference type="InterPro" id="IPR051161">
    <property type="entry name" value="Mannose-6P_isomerase_type2"/>
</dbReference>
<dbReference type="InterPro" id="IPR029044">
    <property type="entry name" value="Nucleotide-diphossugar_trans"/>
</dbReference>
<keyword evidence="3" id="KW-0808">Transferase</keyword>
<dbReference type="Proteomes" id="UP000435304">
    <property type="component" value="Unassembled WGS sequence"/>
</dbReference>
<accession>A0A6A9UYN0</accession>
<dbReference type="GO" id="GO:0009298">
    <property type="term" value="P:GDP-mannose biosynthetic process"/>
    <property type="evidence" value="ECO:0007669"/>
    <property type="project" value="TreeGrafter"/>
</dbReference>
<organism evidence="3 4">
    <name type="scientific">Auraticoccus cholistanensis</name>
    <dbReference type="NCBI Taxonomy" id="2656650"/>
    <lineage>
        <taxon>Bacteria</taxon>
        <taxon>Bacillati</taxon>
        <taxon>Actinomycetota</taxon>
        <taxon>Actinomycetes</taxon>
        <taxon>Propionibacteriales</taxon>
        <taxon>Propionibacteriaceae</taxon>
        <taxon>Auraticoccus</taxon>
    </lineage>
</organism>
<dbReference type="InterPro" id="IPR049577">
    <property type="entry name" value="GMPP_N"/>
</dbReference>